<dbReference type="InterPro" id="IPR029056">
    <property type="entry name" value="Ribokinase-like"/>
</dbReference>
<dbReference type="SUPFAM" id="SSF53613">
    <property type="entry name" value="Ribokinase-like"/>
    <property type="match status" value="1"/>
</dbReference>
<feature type="domain" description="Carbohydrate kinase PfkB" evidence="4">
    <location>
        <begin position="57"/>
        <end position="319"/>
    </location>
</feature>
<dbReference type="AlphaFoldDB" id="A0A934IY95"/>
<keyword evidence="2" id="KW-0808">Transferase</keyword>
<dbReference type="PANTHER" id="PTHR43320:SF3">
    <property type="entry name" value="CARBOHYDRATE KINASE PFKB DOMAIN-CONTAINING PROTEIN"/>
    <property type="match status" value="1"/>
</dbReference>
<dbReference type="EMBL" id="JAEKMH010000004">
    <property type="protein sequence ID" value="MBJ3786622.1"/>
    <property type="molecule type" value="Genomic_DNA"/>
</dbReference>
<dbReference type="CDD" id="cd01168">
    <property type="entry name" value="adenosine_kinase"/>
    <property type="match status" value="1"/>
</dbReference>
<name>A0A934IY95_9HYPH</name>
<evidence type="ECO:0000259" key="4">
    <source>
        <dbReference type="Pfam" id="PF00294"/>
    </source>
</evidence>
<evidence type="ECO:0000313" key="6">
    <source>
        <dbReference type="Proteomes" id="UP000602124"/>
    </source>
</evidence>
<dbReference type="PANTHER" id="PTHR43320">
    <property type="entry name" value="SUGAR KINASE"/>
    <property type="match status" value="1"/>
</dbReference>
<dbReference type="Proteomes" id="UP000602124">
    <property type="component" value="Unassembled WGS sequence"/>
</dbReference>
<dbReference type="Pfam" id="PF00294">
    <property type="entry name" value="PfkB"/>
    <property type="match status" value="1"/>
</dbReference>
<gene>
    <name evidence="5" type="ORF">JEQ47_17990</name>
</gene>
<comment type="caution">
    <text evidence="5">The sequence shown here is derived from an EMBL/GenBank/DDBJ whole genome shotgun (WGS) entry which is preliminary data.</text>
</comment>
<dbReference type="RefSeq" id="WP_198877795.1">
    <property type="nucleotide sequence ID" value="NZ_JAEKMH010000004.1"/>
</dbReference>
<sequence length="343" mass="36738">MTQTRFDVLTIGNAIVDIIAPVEPGFIEREGMKEGIMHLIDTDRAEDLYSKMPLGRQQISGGSAANTAAGVASLGGRAAFVGKVADDPLGDVFDADLTQIGVHYNTSRLKNGALTARSMIFVSPDGERTMNTYLGACHELTERDINPDEIGGSAITYMEGFLWDPVEAKKAFVLAAHYAHKNERAAAFTLSDPFCVDRYRAEFLDLIRSKTIDYVFANVNELKSLYETDDLGTAVREIAKDAEVAAITMGAEGAMAVFNGEVISVPAYPVDKVVDATGAGDLFASGFLLGLARGQTMDSALKTGCLAASEVISHIGARPQIDLSELTQKHGLVGYDYSPLGNQ</sequence>
<accession>A0A934IY95</accession>
<evidence type="ECO:0000256" key="1">
    <source>
        <dbReference type="ARBA" id="ARBA00010688"/>
    </source>
</evidence>
<evidence type="ECO:0000256" key="3">
    <source>
        <dbReference type="ARBA" id="ARBA00022777"/>
    </source>
</evidence>
<proteinExistence type="inferred from homology"/>
<dbReference type="Gene3D" id="3.40.1190.20">
    <property type="match status" value="1"/>
</dbReference>
<reference evidence="5" key="1">
    <citation type="submission" date="2020-12" db="EMBL/GenBank/DDBJ databases">
        <title>Devosia sp. MSA67 isolated from Mo River.</title>
        <authorList>
            <person name="Ma F."/>
            <person name="Zi Z."/>
        </authorList>
    </citation>
    <scope>NUCLEOTIDE SEQUENCE</scope>
    <source>
        <strain evidence="5">MSA67</strain>
    </source>
</reference>
<evidence type="ECO:0000256" key="2">
    <source>
        <dbReference type="ARBA" id="ARBA00022679"/>
    </source>
</evidence>
<dbReference type="InterPro" id="IPR011611">
    <property type="entry name" value="PfkB_dom"/>
</dbReference>
<organism evidence="5 6">
    <name type="scientific">Devosia sediminis</name>
    <dbReference type="NCBI Taxonomy" id="2798801"/>
    <lineage>
        <taxon>Bacteria</taxon>
        <taxon>Pseudomonadati</taxon>
        <taxon>Pseudomonadota</taxon>
        <taxon>Alphaproteobacteria</taxon>
        <taxon>Hyphomicrobiales</taxon>
        <taxon>Devosiaceae</taxon>
        <taxon>Devosia</taxon>
    </lineage>
</organism>
<dbReference type="GO" id="GO:0016301">
    <property type="term" value="F:kinase activity"/>
    <property type="evidence" value="ECO:0007669"/>
    <property type="project" value="UniProtKB-KW"/>
</dbReference>
<keyword evidence="6" id="KW-1185">Reference proteome</keyword>
<keyword evidence="3 5" id="KW-0418">Kinase</keyword>
<dbReference type="InterPro" id="IPR052700">
    <property type="entry name" value="Carb_kinase_PfkB-like"/>
</dbReference>
<evidence type="ECO:0000313" key="5">
    <source>
        <dbReference type="EMBL" id="MBJ3786622.1"/>
    </source>
</evidence>
<comment type="similarity">
    <text evidence="1">Belongs to the carbohydrate kinase PfkB family.</text>
</comment>
<protein>
    <submittedName>
        <fullName evidence="5">Adenosine kinase</fullName>
    </submittedName>
</protein>